<proteinExistence type="predicted"/>
<keyword evidence="5" id="KW-1185">Reference proteome</keyword>
<dbReference type="PANTHER" id="PTHR36498:SF1">
    <property type="entry name" value="TATA-BINDING PROTEIN-ASSOCIATED FACTOR 172"/>
    <property type="match status" value="1"/>
</dbReference>
<dbReference type="GO" id="GO:0016887">
    <property type="term" value="F:ATP hydrolysis activity"/>
    <property type="evidence" value="ECO:0007669"/>
    <property type="project" value="InterPro"/>
</dbReference>
<dbReference type="OMA" id="CFATICL"/>
<accession>A5DX80</accession>
<organism evidence="4 5">
    <name type="scientific">Lodderomyces elongisporus (strain ATCC 11503 / CBS 2605 / JCM 1781 / NBRC 1676 / NRRL YB-4239)</name>
    <name type="common">Yeast</name>
    <name type="synonym">Saccharomyces elongisporus</name>
    <dbReference type="NCBI Taxonomy" id="379508"/>
    <lineage>
        <taxon>Eukaryota</taxon>
        <taxon>Fungi</taxon>
        <taxon>Dikarya</taxon>
        <taxon>Ascomycota</taxon>
        <taxon>Saccharomycotina</taxon>
        <taxon>Pichiomycetes</taxon>
        <taxon>Debaryomycetaceae</taxon>
        <taxon>Candida/Lodderomyces clade</taxon>
        <taxon>Lodderomyces</taxon>
    </lineage>
</organism>
<feature type="non-terminal residue" evidence="4">
    <location>
        <position position="276"/>
    </location>
</feature>
<dbReference type="PANTHER" id="PTHR36498">
    <property type="entry name" value="TATA-BINDING PROTEIN-ASSOCIATED FACTOR 172"/>
    <property type="match status" value="1"/>
</dbReference>
<evidence type="ECO:0000259" key="3">
    <source>
        <dbReference type="Pfam" id="PF12054"/>
    </source>
</evidence>
<dbReference type="SUPFAM" id="SSF48371">
    <property type="entry name" value="ARM repeat"/>
    <property type="match status" value="1"/>
</dbReference>
<dbReference type="InterPro" id="IPR016024">
    <property type="entry name" value="ARM-type_fold"/>
</dbReference>
<dbReference type="EMBL" id="CH981525">
    <property type="protein sequence ID" value="EDK43788.1"/>
    <property type="molecule type" value="Genomic_DNA"/>
</dbReference>
<dbReference type="InterPro" id="IPR022707">
    <property type="entry name" value="Mot1_central_dom"/>
</dbReference>
<keyword evidence="1" id="KW-0547">Nucleotide-binding</keyword>
<dbReference type="Gene3D" id="1.25.10.10">
    <property type="entry name" value="Leucine-rich Repeat Variant"/>
    <property type="match status" value="1"/>
</dbReference>
<dbReference type="InParanoid" id="A5DX80"/>
<reference evidence="4 5" key="1">
    <citation type="journal article" date="2009" name="Nature">
        <title>Evolution of pathogenicity and sexual reproduction in eight Candida genomes.</title>
        <authorList>
            <person name="Butler G."/>
            <person name="Rasmussen M.D."/>
            <person name="Lin M.F."/>
            <person name="Santos M.A."/>
            <person name="Sakthikumar S."/>
            <person name="Munro C.A."/>
            <person name="Rheinbay E."/>
            <person name="Grabherr M."/>
            <person name="Forche A."/>
            <person name="Reedy J.L."/>
            <person name="Agrafioti I."/>
            <person name="Arnaud M.B."/>
            <person name="Bates S."/>
            <person name="Brown A.J."/>
            <person name="Brunke S."/>
            <person name="Costanzo M.C."/>
            <person name="Fitzpatrick D.A."/>
            <person name="de Groot P.W."/>
            <person name="Harris D."/>
            <person name="Hoyer L.L."/>
            <person name="Hube B."/>
            <person name="Klis F.M."/>
            <person name="Kodira C."/>
            <person name="Lennard N."/>
            <person name="Logue M.E."/>
            <person name="Martin R."/>
            <person name="Neiman A.M."/>
            <person name="Nikolaou E."/>
            <person name="Quail M.A."/>
            <person name="Quinn J."/>
            <person name="Santos M.C."/>
            <person name="Schmitzberger F.F."/>
            <person name="Sherlock G."/>
            <person name="Shah P."/>
            <person name="Silverstein K.A."/>
            <person name="Skrzypek M.S."/>
            <person name="Soll D."/>
            <person name="Staggs R."/>
            <person name="Stansfield I."/>
            <person name="Stumpf M.P."/>
            <person name="Sudbery P.E."/>
            <person name="Srikantha T."/>
            <person name="Zeng Q."/>
            <person name="Berman J."/>
            <person name="Berriman M."/>
            <person name="Heitman J."/>
            <person name="Gow N.A."/>
            <person name="Lorenz M.C."/>
            <person name="Birren B.W."/>
            <person name="Kellis M."/>
            <person name="Cuomo C.A."/>
        </authorList>
    </citation>
    <scope>NUCLEOTIDE SEQUENCE [LARGE SCALE GENOMIC DNA]</scope>
    <source>
        <strain evidence="5">ATCC 11503 / BCRC 21390 / CBS 2605 / JCM 1781 / NBRC 1676 / NRRL YB-4239</strain>
    </source>
</reference>
<dbReference type="InterPro" id="IPR044972">
    <property type="entry name" value="Mot1"/>
</dbReference>
<evidence type="ECO:0000256" key="1">
    <source>
        <dbReference type="ARBA" id="ARBA00022806"/>
    </source>
</evidence>
<dbReference type="Proteomes" id="UP000001996">
    <property type="component" value="Unassembled WGS sequence"/>
</dbReference>
<dbReference type="STRING" id="379508.A5DX80"/>
<evidence type="ECO:0000256" key="2">
    <source>
        <dbReference type="ARBA" id="ARBA00023125"/>
    </source>
</evidence>
<dbReference type="InterPro" id="IPR011989">
    <property type="entry name" value="ARM-like"/>
</dbReference>
<dbReference type="OrthoDB" id="10252227at2759"/>
<sequence>MESIKTEESYTLQSKSVSSLAYLVLQLIANNKQNVADKILKNLCAFVCVDTAEVPEFHHNVGYKDKILSLRKEEALTDPADVAAHERATYAARIKRQGALMTLEAISKIYASELFVKIPKIKDLMIGPLRSLPSFTEADLKEEFKGQSIIDALGILRALLPKLNRALIPEISENLDLFLSGLKSEYSVFRYASAKCFATICLMVPTKAFTFLVNHILPMLKNAGNVTERQGAVETIYHISATMGTDILPYVMFLIVPILGRMSDSDHDVRVLATTT</sequence>
<feature type="domain" description="Mot1 central" evidence="3">
    <location>
        <begin position="1"/>
        <end position="123"/>
    </location>
</feature>
<dbReference type="VEuPathDB" id="FungiDB:LELG_01967"/>
<dbReference type="HOGENOM" id="CLU_1010290_0_0_1"/>
<keyword evidence="2" id="KW-0238">DNA-binding</keyword>
<keyword evidence="1" id="KW-0067">ATP-binding</keyword>
<dbReference type="AlphaFoldDB" id="A5DX80"/>
<dbReference type="GO" id="GO:0004386">
    <property type="term" value="F:helicase activity"/>
    <property type="evidence" value="ECO:0007669"/>
    <property type="project" value="UniProtKB-KW"/>
</dbReference>
<evidence type="ECO:0000313" key="4">
    <source>
        <dbReference type="EMBL" id="EDK43788.1"/>
    </source>
</evidence>
<dbReference type="eggNOG" id="KOG0392">
    <property type="taxonomic scope" value="Eukaryota"/>
</dbReference>
<name>A5DX80_LODEL</name>
<dbReference type="Pfam" id="PF12054">
    <property type="entry name" value="DUF3535"/>
    <property type="match status" value="1"/>
</dbReference>
<dbReference type="GO" id="GO:0003677">
    <property type="term" value="F:DNA binding"/>
    <property type="evidence" value="ECO:0007669"/>
    <property type="project" value="UniProtKB-KW"/>
</dbReference>
<dbReference type="GO" id="GO:0017025">
    <property type="term" value="F:TBP-class protein binding"/>
    <property type="evidence" value="ECO:0007669"/>
    <property type="project" value="InterPro"/>
</dbReference>
<evidence type="ECO:0000313" key="5">
    <source>
        <dbReference type="Proteomes" id="UP000001996"/>
    </source>
</evidence>
<keyword evidence="1" id="KW-0378">Hydrolase</keyword>
<gene>
    <name evidence="4" type="ORF">LELG_01967</name>
</gene>
<keyword evidence="1" id="KW-0347">Helicase</keyword>
<protein>
    <recommendedName>
        <fullName evidence="3">Mot1 central domain-containing protein</fullName>
    </recommendedName>
</protein>